<organism evidence="1 2">
    <name type="scientific">Phocaeicola vulgatus</name>
    <name type="common">Bacteroides vulgatus</name>
    <dbReference type="NCBI Taxonomy" id="821"/>
    <lineage>
        <taxon>Bacteria</taxon>
        <taxon>Pseudomonadati</taxon>
        <taxon>Bacteroidota</taxon>
        <taxon>Bacteroidia</taxon>
        <taxon>Bacteroidales</taxon>
        <taxon>Bacteroidaceae</taxon>
        <taxon>Phocaeicola</taxon>
    </lineage>
</organism>
<dbReference type="GO" id="GO:0009036">
    <property type="term" value="F:type II site-specific deoxyribonuclease activity"/>
    <property type="evidence" value="ECO:0007669"/>
    <property type="project" value="InterPro"/>
</dbReference>
<keyword evidence="1" id="KW-0540">Nuclease</keyword>
<gene>
    <name evidence="1" type="ORF">DXD46_03495</name>
</gene>
<dbReference type="InterPro" id="IPR019044">
    <property type="entry name" value="Restrct_endonuc_II_HindVP"/>
</dbReference>
<comment type="caution">
    <text evidence="1">The sequence shown here is derived from an EMBL/GenBank/DDBJ whole genome shotgun (WGS) entry which is preliminary data.</text>
</comment>
<dbReference type="Pfam" id="PF09519">
    <property type="entry name" value="RE_HindVP"/>
    <property type="match status" value="1"/>
</dbReference>
<dbReference type="GO" id="GO:0009307">
    <property type="term" value="P:DNA restriction-modification system"/>
    <property type="evidence" value="ECO:0007669"/>
    <property type="project" value="InterPro"/>
</dbReference>
<evidence type="ECO:0000313" key="1">
    <source>
        <dbReference type="EMBL" id="RGJ91223.1"/>
    </source>
</evidence>
<dbReference type="EMBL" id="QSPP01000005">
    <property type="protein sequence ID" value="RGJ91223.1"/>
    <property type="molecule type" value="Genomic_DNA"/>
</dbReference>
<keyword evidence="1" id="KW-0378">Hydrolase</keyword>
<dbReference type="RefSeq" id="WP_117699551.1">
    <property type="nucleotide sequence ID" value="NZ_QSPP01000005.1"/>
</dbReference>
<reference evidence="1 2" key="1">
    <citation type="submission" date="2018-08" db="EMBL/GenBank/DDBJ databases">
        <title>A genome reference for cultivated species of the human gut microbiota.</title>
        <authorList>
            <person name="Zou Y."/>
            <person name="Xue W."/>
            <person name="Luo G."/>
        </authorList>
    </citation>
    <scope>NUCLEOTIDE SEQUENCE [LARGE SCALE GENOMIC DNA]</scope>
    <source>
        <strain evidence="1 2">TM05-16</strain>
    </source>
</reference>
<sequence length="359" mass="40991">MADNKIIAPGLFAQDHNNSNRDYSQERYWGKNQFNSSFPASLVAYMGYKGIKPVYLKTDAENNVVHSSITSSELFKIDPLAQNAFYNFEAGYVGFEKFYIGEREKIDLVMVDSDTNESLIGLEIKLTAIPDSTTKNLSEDKYCSEIVVRPPTINFLACSLCNCFTGTKGRNTLRELLGTVPQINHWEEIEAVLPHYDKILNAILNVSRYLQKKQTPLIIQPIWKTVKGSAILADDCLDVFVWSNLSVIQMCCLQEADKTKINRPMRTIIWLYLMLFDYAVYEQFDYKRIVRLHSYNIANDKAFAISGIQSYALLKSPQLTHPRIDKSEIKNIILGGGQNFLSPERRFDAVIVYSPELFD</sequence>
<evidence type="ECO:0000313" key="2">
    <source>
        <dbReference type="Proteomes" id="UP000260640"/>
    </source>
</evidence>
<name>A0A3E4JUP1_PHOVU</name>
<protein>
    <submittedName>
        <fullName evidence="1">HindVP family restriction endonuclease</fullName>
    </submittedName>
</protein>
<dbReference type="AlphaFoldDB" id="A0A3E4JUP1"/>
<proteinExistence type="predicted"/>
<dbReference type="GO" id="GO:0003677">
    <property type="term" value="F:DNA binding"/>
    <property type="evidence" value="ECO:0007669"/>
    <property type="project" value="InterPro"/>
</dbReference>
<accession>A0A3E4JUP1</accession>
<keyword evidence="1" id="KW-0255">Endonuclease</keyword>
<dbReference type="Proteomes" id="UP000260640">
    <property type="component" value="Unassembled WGS sequence"/>
</dbReference>